<dbReference type="PROSITE" id="PS51257">
    <property type="entry name" value="PROKAR_LIPOPROTEIN"/>
    <property type="match status" value="1"/>
</dbReference>
<reference evidence="1" key="1">
    <citation type="submission" date="2020-05" db="EMBL/GenBank/DDBJ databases">
        <authorList>
            <person name="Chiriac C."/>
            <person name="Salcher M."/>
            <person name="Ghai R."/>
            <person name="Kavagutti S V."/>
        </authorList>
    </citation>
    <scope>NUCLEOTIDE SEQUENCE</scope>
</reference>
<gene>
    <name evidence="1" type="ORF">UFOPK3472_03937</name>
</gene>
<organism evidence="1">
    <name type="scientific">freshwater metagenome</name>
    <dbReference type="NCBI Taxonomy" id="449393"/>
    <lineage>
        <taxon>unclassified sequences</taxon>
        <taxon>metagenomes</taxon>
        <taxon>ecological metagenomes</taxon>
    </lineage>
</organism>
<protein>
    <submittedName>
        <fullName evidence="1">Unannotated protein</fullName>
    </submittedName>
</protein>
<name>A0A6J7IBJ1_9ZZZZ</name>
<dbReference type="AlphaFoldDB" id="A0A6J7IBJ1"/>
<dbReference type="EMBL" id="CAFBLX010000437">
    <property type="protein sequence ID" value="CAB4928001.1"/>
    <property type="molecule type" value="Genomic_DNA"/>
</dbReference>
<proteinExistence type="predicted"/>
<accession>A0A6J7IBJ1</accession>
<evidence type="ECO:0000313" key="1">
    <source>
        <dbReference type="EMBL" id="CAB4928001.1"/>
    </source>
</evidence>
<sequence>MLKKSLTVAALSIACAVGFAPLAQAADVPDFKDKIEGKSISAARAIIKDSGNVMLIKRDSSILECDDEDRVATALRAVYFAPIDRYNVIITFSCPEEE</sequence>